<name>A0A1Z5JIZ6_FISSO</name>
<sequence length="453" mass="50871">MSAIKSRRLSAPVVSLLCLTNGGKKAEESKRRLSAPPVSSGASDAFHERMPRLDPYSKLTYELYSGCCSYQKVIDLTAEDPRCVSVVDPDGKMPLHVACQGNADLRIVQFLYQRCEWAIHSACYLGQLPLHVAVQGNAPKEIIQFLVEKYPEGLERGDGEGRVPLHLAVSEGMPLKTVELLVSKNPEALCKADDYECLPLHYALMESATTELIRYWAREYPDALVKADNEGRLPLHLAIIYDHEIEVIEFFVRKCDHSTRLVDAEGCLPLHLAILKRRDVQVIRLLVSYMHKDALVQRDFMGRTPLDCVFSDSLSMNADDMMAVVEMLVDEQPVLVSSTCRIKCELPLHKALQSKVSMAVVRYLINAYRPSVDTPNSDGKLPIHIAIQKRQPDECLRMLLLESPESARMQDNQGRTPFQLAYEYDVSLEIIISMIQTCPDLMSSAPLTTKRLG</sequence>
<dbReference type="Pfam" id="PF12796">
    <property type="entry name" value="Ank_2"/>
    <property type="match status" value="2"/>
</dbReference>
<dbReference type="PANTHER" id="PTHR24153:SF8">
    <property type="entry name" value="FORKED, ISOFORM F"/>
    <property type="match status" value="1"/>
</dbReference>
<dbReference type="Pfam" id="PF13857">
    <property type="entry name" value="Ank_5"/>
    <property type="match status" value="1"/>
</dbReference>
<dbReference type="GO" id="GO:0005737">
    <property type="term" value="C:cytoplasm"/>
    <property type="evidence" value="ECO:0007669"/>
    <property type="project" value="TreeGrafter"/>
</dbReference>
<dbReference type="SMART" id="SM00248">
    <property type="entry name" value="ANK"/>
    <property type="match status" value="10"/>
</dbReference>
<dbReference type="InParanoid" id="A0A1Z5JIZ6"/>
<evidence type="ECO:0000256" key="1">
    <source>
        <dbReference type="ARBA" id="ARBA00022737"/>
    </source>
</evidence>
<reference evidence="3 4" key="1">
    <citation type="journal article" date="2015" name="Plant Cell">
        <title>Oil accumulation by the oleaginous diatom Fistulifera solaris as revealed by the genome and transcriptome.</title>
        <authorList>
            <person name="Tanaka T."/>
            <person name="Maeda Y."/>
            <person name="Veluchamy A."/>
            <person name="Tanaka M."/>
            <person name="Abida H."/>
            <person name="Marechal E."/>
            <person name="Bowler C."/>
            <person name="Muto M."/>
            <person name="Sunaga Y."/>
            <person name="Tanaka M."/>
            <person name="Yoshino T."/>
            <person name="Taniguchi T."/>
            <person name="Fukuda Y."/>
            <person name="Nemoto M."/>
            <person name="Matsumoto M."/>
            <person name="Wong P.S."/>
            <person name="Aburatani S."/>
            <person name="Fujibuchi W."/>
        </authorList>
    </citation>
    <scope>NUCLEOTIDE SEQUENCE [LARGE SCALE GENOMIC DNA]</scope>
    <source>
        <strain evidence="3 4">JPCC DA0580</strain>
    </source>
</reference>
<dbReference type="GO" id="GO:0051017">
    <property type="term" value="P:actin filament bundle assembly"/>
    <property type="evidence" value="ECO:0007669"/>
    <property type="project" value="TreeGrafter"/>
</dbReference>
<evidence type="ECO:0000313" key="4">
    <source>
        <dbReference type="Proteomes" id="UP000198406"/>
    </source>
</evidence>
<dbReference type="InterPro" id="IPR036770">
    <property type="entry name" value="Ankyrin_rpt-contain_sf"/>
</dbReference>
<proteinExistence type="predicted"/>
<accession>A0A1Z5JIZ6</accession>
<organism evidence="3 4">
    <name type="scientific">Fistulifera solaris</name>
    <name type="common">Oleaginous diatom</name>
    <dbReference type="NCBI Taxonomy" id="1519565"/>
    <lineage>
        <taxon>Eukaryota</taxon>
        <taxon>Sar</taxon>
        <taxon>Stramenopiles</taxon>
        <taxon>Ochrophyta</taxon>
        <taxon>Bacillariophyta</taxon>
        <taxon>Bacillariophyceae</taxon>
        <taxon>Bacillariophycidae</taxon>
        <taxon>Naviculales</taxon>
        <taxon>Naviculaceae</taxon>
        <taxon>Fistulifera</taxon>
    </lineage>
</organism>
<dbReference type="InterPro" id="IPR052420">
    <property type="entry name" value="Espin/Espin-like"/>
</dbReference>
<keyword evidence="1" id="KW-0677">Repeat</keyword>
<dbReference type="PANTHER" id="PTHR24153">
    <property type="entry name" value="ESPIN"/>
    <property type="match status" value="1"/>
</dbReference>
<gene>
    <name evidence="3" type="ORF">FisN_5Lh098</name>
</gene>
<dbReference type="EMBL" id="BDSP01000074">
    <property type="protein sequence ID" value="GAX13987.1"/>
    <property type="molecule type" value="Genomic_DNA"/>
</dbReference>
<dbReference type="AlphaFoldDB" id="A0A1Z5JIZ6"/>
<keyword evidence="4" id="KW-1185">Reference proteome</keyword>
<evidence type="ECO:0000313" key="3">
    <source>
        <dbReference type="EMBL" id="GAX13987.1"/>
    </source>
</evidence>
<dbReference type="Proteomes" id="UP000198406">
    <property type="component" value="Unassembled WGS sequence"/>
</dbReference>
<evidence type="ECO:0000256" key="2">
    <source>
        <dbReference type="ARBA" id="ARBA00023043"/>
    </source>
</evidence>
<dbReference type="InterPro" id="IPR002110">
    <property type="entry name" value="Ankyrin_rpt"/>
</dbReference>
<dbReference type="GO" id="GO:0051015">
    <property type="term" value="F:actin filament binding"/>
    <property type="evidence" value="ECO:0007669"/>
    <property type="project" value="TreeGrafter"/>
</dbReference>
<comment type="caution">
    <text evidence="3">The sequence shown here is derived from an EMBL/GenBank/DDBJ whole genome shotgun (WGS) entry which is preliminary data.</text>
</comment>
<dbReference type="SUPFAM" id="SSF48403">
    <property type="entry name" value="Ankyrin repeat"/>
    <property type="match status" value="1"/>
</dbReference>
<keyword evidence="2" id="KW-0040">ANK repeat</keyword>
<dbReference type="OrthoDB" id="35902at2759"/>
<protein>
    <submittedName>
        <fullName evidence="3">Uncharacterized protein</fullName>
    </submittedName>
</protein>
<dbReference type="Gene3D" id="1.25.40.20">
    <property type="entry name" value="Ankyrin repeat-containing domain"/>
    <property type="match status" value="3"/>
</dbReference>